<evidence type="ECO:0000256" key="6">
    <source>
        <dbReference type="ARBA" id="ARBA00023049"/>
    </source>
</evidence>
<accession>A0ABW0Q4Z3</accession>
<evidence type="ECO:0000256" key="3">
    <source>
        <dbReference type="ARBA" id="ARBA00022723"/>
    </source>
</evidence>
<dbReference type="PANTHER" id="PTHR22726:SF1">
    <property type="entry name" value="METALLOENDOPEPTIDASE OMA1, MITOCHONDRIAL"/>
    <property type="match status" value="1"/>
</dbReference>
<evidence type="ECO:0000256" key="4">
    <source>
        <dbReference type="ARBA" id="ARBA00022801"/>
    </source>
</evidence>
<organism evidence="9 10">
    <name type="scientific">Polaromonas jejuensis</name>
    <dbReference type="NCBI Taxonomy" id="457502"/>
    <lineage>
        <taxon>Bacteria</taxon>
        <taxon>Pseudomonadati</taxon>
        <taxon>Pseudomonadota</taxon>
        <taxon>Betaproteobacteria</taxon>
        <taxon>Burkholderiales</taxon>
        <taxon>Comamonadaceae</taxon>
        <taxon>Polaromonas</taxon>
    </lineage>
</organism>
<feature type="chain" id="PRO_5047343195" evidence="7">
    <location>
        <begin position="23"/>
        <end position="524"/>
    </location>
</feature>
<dbReference type="PANTHER" id="PTHR22726">
    <property type="entry name" value="METALLOENDOPEPTIDASE OMA1"/>
    <property type="match status" value="1"/>
</dbReference>
<gene>
    <name evidence="9" type="ORF">ACFPP7_02600</name>
</gene>
<keyword evidence="6 9" id="KW-0482">Metalloprotease</keyword>
<comment type="cofactor">
    <cofactor evidence="1">
        <name>Zn(2+)</name>
        <dbReference type="ChEBI" id="CHEBI:29105"/>
    </cofactor>
</comment>
<evidence type="ECO:0000259" key="8">
    <source>
        <dbReference type="Pfam" id="PF01435"/>
    </source>
</evidence>
<dbReference type="Gene3D" id="3.30.2010.10">
    <property type="entry name" value="Metalloproteases ('zincins'), catalytic domain"/>
    <property type="match status" value="1"/>
</dbReference>
<comment type="caution">
    <text evidence="9">The sequence shown here is derived from an EMBL/GenBank/DDBJ whole genome shotgun (WGS) entry which is preliminary data.</text>
</comment>
<feature type="signal peptide" evidence="7">
    <location>
        <begin position="1"/>
        <end position="22"/>
    </location>
</feature>
<dbReference type="InterPro" id="IPR001915">
    <property type="entry name" value="Peptidase_M48"/>
</dbReference>
<evidence type="ECO:0000256" key="7">
    <source>
        <dbReference type="SAM" id="SignalP"/>
    </source>
</evidence>
<reference evidence="10" key="1">
    <citation type="journal article" date="2019" name="Int. J. Syst. Evol. Microbiol.">
        <title>The Global Catalogue of Microorganisms (GCM) 10K type strain sequencing project: providing services to taxonomists for standard genome sequencing and annotation.</title>
        <authorList>
            <consortium name="The Broad Institute Genomics Platform"/>
            <consortium name="The Broad Institute Genome Sequencing Center for Infectious Disease"/>
            <person name="Wu L."/>
            <person name="Ma J."/>
        </authorList>
    </citation>
    <scope>NUCLEOTIDE SEQUENCE [LARGE SCALE GENOMIC DNA]</scope>
    <source>
        <strain evidence="10">CGMCC 4.7277</strain>
    </source>
</reference>
<keyword evidence="5" id="KW-0862">Zinc</keyword>
<evidence type="ECO:0000256" key="2">
    <source>
        <dbReference type="ARBA" id="ARBA00022670"/>
    </source>
</evidence>
<evidence type="ECO:0000313" key="9">
    <source>
        <dbReference type="EMBL" id="MFC5519810.1"/>
    </source>
</evidence>
<evidence type="ECO:0000256" key="5">
    <source>
        <dbReference type="ARBA" id="ARBA00022833"/>
    </source>
</evidence>
<protein>
    <submittedName>
        <fullName evidence="9">M48 family metalloprotease</fullName>
        <ecNumber evidence="9">3.4.24.-</ecNumber>
    </submittedName>
</protein>
<dbReference type="Proteomes" id="UP001596084">
    <property type="component" value="Unassembled WGS sequence"/>
</dbReference>
<dbReference type="Pfam" id="PF01435">
    <property type="entry name" value="Peptidase_M48"/>
    <property type="match status" value="1"/>
</dbReference>
<keyword evidence="7" id="KW-0732">Signal</keyword>
<keyword evidence="2" id="KW-0645">Protease</keyword>
<dbReference type="RefSeq" id="WP_068834943.1">
    <property type="nucleotide sequence ID" value="NZ_JBHSMX010000004.1"/>
</dbReference>
<dbReference type="EC" id="3.4.24.-" evidence="9"/>
<dbReference type="EMBL" id="JBHSMX010000004">
    <property type="protein sequence ID" value="MFC5519810.1"/>
    <property type="molecule type" value="Genomic_DNA"/>
</dbReference>
<keyword evidence="10" id="KW-1185">Reference proteome</keyword>
<evidence type="ECO:0000313" key="10">
    <source>
        <dbReference type="Proteomes" id="UP001596084"/>
    </source>
</evidence>
<dbReference type="InterPro" id="IPR051156">
    <property type="entry name" value="Mito/Outer_Membr_Metalloprot"/>
</dbReference>
<sequence length="524" mass="55853">MSRLALTTVVLVASANVSLAQAPGGAAGSLPSLGDNSELGTAAERRIGDRIAVSIYRDPDYVDDPVLGDYLQGIWQPLLAAARARGELSAELDERFAWELFLVRDRSINAFALPGGYFGVHLGLISTVSNADEMAAVLGHELSHVTQRHISRLMTQQSRQMPWMIAAMVLGALAAGKSGDVAGAAIVGGQAVAAQNQLNFSRDMEREADRVGFGVMTDAGFESRGVASMFEKLQQAARLNDNGSFPYLRSHPLTTERIAGAQARVQLASVDAAKPSKEKEVEAGKAHLLHGMMAARARILAVPGVDALRAMVAEAQHRGASLQPLQSPASAANIRDAGALYAGALAAAQLRDFAGARGFLTRLKPLTADIQRANDAVELLAIEIDLLAGKVPPSASSFDMAKTTSRADVLTQAKSLTAAHRAKEVSDRLQTWVAAHPKDAMAWQLLAVAYGNQNQSVRAIRADAESRAAQLDYAAALDRLKAAQAQMRSKPDSADYVEGSIIDTRARQIESLLKEQVLQDKVDR</sequence>
<evidence type="ECO:0000256" key="1">
    <source>
        <dbReference type="ARBA" id="ARBA00001947"/>
    </source>
</evidence>
<feature type="domain" description="Peptidase M48" evidence="8">
    <location>
        <begin position="94"/>
        <end position="264"/>
    </location>
</feature>
<keyword evidence="4 9" id="KW-0378">Hydrolase</keyword>
<dbReference type="GO" id="GO:0008237">
    <property type="term" value="F:metallopeptidase activity"/>
    <property type="evidence" value="ECO:0007669"/>
    <property type="project" value="UniProtKB-KW"/>
</dbReference>
<proteinExistence type="predicted"/>
<name>A0ABW0Q4Z3_9BURK</name>
<keyword evidence="3" id="KW-0479">Metal-binding</keyword>